<gene>
    <name evidence="2" type="ORF">PHYPADRAFT_102867</name>
</gene>
<protein>
    <submittedName>
        <fullName evidence="2">Predicted protein</fullName>
    </submittedName>
</protein>
<dbReference type="EMBL" id="DS545673">
    <property type="protein sequence ID" value="EDQ48930.1"/>
    <property type="molecule type" value="Genomic_DNA"/>
</dbReference>
<dbReference type="Gene3D" id="2.40.70.10">
    <property type="entry name" value="Acid Proteases"/>
    <property type="match status" value="1"/>
</dbReference>
<dbReference type="CDD" id="cd00303">
    <property type="entry name" value="retropepsin_like"/>
    <property type="match status" value="1"/>
</dbReference>
<organism>
    <name type="scientific">Physcomitrium patens</name>
    <name type="common">Spreading-leaved earth moss</name>
    <name type="synonym">Physcomitrella patens</name>
    <dbReference type="NCBI Taxonomy" id="3218"/>
    <lineage>
        <taxon>Eukaryota</taxon>
        <taxon>Viridiplantae</taxon>
        <taxon>Streptophyta</taxon>
        <taxon>Embryophyta</taxon>
        <taxon>Bryophyta</taxon>
        <taxon>Bryophytina</taxon>
        <taxon>Bryopsida</taxon>
        <taxon>Funariidae</taxon>
        <taxon>Funariales</taxon>
        <taxon>Funariaceae</taxon>
        <taxon>Physcomitrium</taxon>
    </lineage>
</organism>
<sequence length="406" mass="46687">MRKVLEEHLSQQAMASREAITYSIEAVREKEDVFNKYINTKDLWNHAIISMNKGKITRQELLNTATIIRNTTGWNDPVDTMSVHAYLAKSQHEALMEVKRRRNEIEENPEEPTNKRRSQRHAETAQNKELPIPHINRPSKAGPSILHPGNASLPKEKWEERIEVDRVKGKSIAKREFHEVIIDTIKRKRQLTGESAVSNALDTILTEEEEHELAECCINKKGQFDLDEYKDDDKDPGHYIKGHWARATTETLVKMEDLEEPIIALIDHGFEINIMSKEVYKRGRWPIDINHRWVIRAANNTRGDLYGACPNVKVKVGDVTTEQNFFVQDTTSYPMILGQPNITVVRMETKVLDDGSACARISSQDGKKAVQFLTVPANDEHNRNYLRSELLPRVSEEFTDFCRVPL</sequence>
<name>A9U5X3_PHYPA</name>
<reference evidence="2" key="1">
    <citation type="journal article" date="2008" name="Science">
        <title>The Physcomitrella genome reveals evolutionary insights into the conquest of land by plants.</title>
        <authorList>
            <person name="Rensing S."/>
            <person name="Lang D."/>
            <person name="Zimmer A."/>
            <person name="Terry A."/>
            <person name="Salamov A."/>
            <person name="Shapiro H."/>
            <person name="Nishiyama T."/>
            <person name="Perroud P.-F."/>
            <person name="Lindquist E."/>
            <person name="Kamisugi Y."/>
            <person name="Tanahashi T."/>
            <person name="Sakakibara K."/>
            <person name="Fujita T."/>
            <person name="Oishi K."/>
            <person name="Shin-I T."/>
            <person name="Kuroki Y."/>
            <person name="Toyoda A."/>
            <person name="Suzuki Y."/>
            <person name="Hashimoto A."/>
            <person name="Yamaguchi K."/>
            <person name="Sugano A."/>
            <person name="Kohara Y."/>
            <person name="Fujiyama A."/>
            <person name="Anterola A."/>
            <person name="Aoki S."/>
            <person name="Ashton N."/>
            <person name="Barbazuk W.B."/>
            <person name="Barker E."/>
            <person name="Bennetzen J."/>
            <person name="Bezanilla M."/>
            <person name="Blankenship R."/>
            <person name="Cho S.H."/>
            <person name="Dutcher S."/>
            <person name="Estelle M."/>
            <person name="Fawcett J.A."/>
            <person name="Gundlach H."/>
            <person name="Hanada K."/>
            <person name="Heyl A."/>
            <person name="Hicks K.A."/>
            <person name="Hugh J."/>
            <person name="Lohr M."/>
            <person name="Mayer K."/>
            <person name="Melkozernov A."/>
            <person name="Murata T."/>
            <person name="Nelson D."/>
            <person name="Pils B."/>
            <person name="Prigge M."/>
            <person name="Reiss B."/>
            <person name="Renner T."/>
            <person name="Rombauts S."/>
            <person name="Rushton P."/>
            <person name="Sanderfoot A."/>
            <person name="Schween G."/>
            <person name="Shiu S.-H."/>
            <person name="Stueber K."/>
            <person name="Theodoulou F.L."/>
            <person name="Tu H."/>
            <person name="Van de Peer Y."/>
            <person name="Verrier P.J."/>
            <person name="Waters E."/>
            <person name="Wood A."/>
            <person name="Yang L."/>
            <person name="Cove D."/>
            <person name="Cuming A."/>
            <person name="Hasebe M."/>
            <person name="Lucas S."/>
            <person name="Mishler D.B."/>
            <person name="Reski R."/>
            <person name="Grigoriev I."/>
            <person name="Quatrano R.S."/>
            <person name="Boore J.L."/>
        </authorList>
    </citation>
    <scope>NUCLEOTIDE SEQUENCE [LARGE SCALE GENOMIC DNA]</scope>
</reference>
<dbReference type="AlphaFoldDB" id="A9U5X3"/>
<accession>A9U5X3</accession>
<evidence type="ECO:0000256" key="1">
    <source>
        <dbReference type="SAM" id="MobiDB-lite"/>
    </source>
</evidence>
<dbReference type="InterPro" id="IPR021109">
    <property type="entry name" value="Peptidase_aspartic_dom_sf"/>
</dbReference>
<evidence type="ECO:0000313" key="2">
    <source>
        <dbReference type="EMBL" id="EDQ48930.1"/>
    </source>
</evidence>
<proteinExistence type="predicted"/>
<feature type="region of interest" description="Disordered" evidence="1">
    <location>
        <begin position="102"/>
        <end position="151"/>
    </location>
</feature>